<gene>
    <name evidence="2" type="ORF">ES288_A02G178300v1</name>
</gene>
<sequence>MVNSLEPVNPTPVGNSSSPSTFLGPRLPPCSSANASSPATGNI</sequence>
<evidence type="ECO:0000313" key="2">
    <source>
        <dbReference type="EMBL" id="TYH28872.1"/>
    </source>
</evidence>
<feature type="compositionally biased region" description="Low complexity" evidence="1">
    <location>
        <begin position="29"/>
        <end position="43"/>
    </location>
</feature>
<dbReference type="Proteomes" id="UP000323506">
    <property type="component" value="Chromosome A02"/>
</dbReference>
<dbReference type="EMBL" id="CM017689">
    <property type="protein sequence ID" value="TYH28872.1"/>
    <property type="molecule type" value="Genomic_DNA"/>
</dbReference>
<dbReference type="AlphaFoldDB" id="A0A5D2HFC6"/>
<organism evidence="2 3">
    <name type="scientific">Gossypium darwinii</name>
    <name type="common">Darwin's cotton</name>
    <name type="synonym">Gossypium barbadense var. darwinii</name>
    <dbReference type="NCBI Taxonomy" id="34276"/>
    <lineage>
        <taxon>Eukaryota</taxon>
        <taxon>Viridiplantae</taxon>
        <taxon>Streptophyta</taxon>
        <taxon>Embryophyta</taxon>
        <taxon>Tracheophyta</taxon>
        <taxon>Spermatophyta</taxon>
        <taxon>Magnoliopsida</taxon>
        <taxon>eudicotyledons</taxon>
        <taxon>Gunneridae</taxon>
        <taxon>Pentapetalae</taxon>
        <taxon>rosids</taxon>
        <taxon>malvids</taxon>
        <taxon>Malvales</taxon>
        <taxon>Malvaceae</taxon>
        <taxon>Malvoideae</taxon>
        <taxon>Gossypium</taxon>
    </lineage>
</organism>
<feature type="compositionally biased region" description="Polar residues" evidence="1">
    <location>
        <begin position="12"/>
        <end position="21"/>
    </location>
</feature>
<keyword evidence="3" id="KW-1185">Reference proteome</keyword>
<reference evidence="2 3" key="1">
    <citation type="submission" date="2019-06" db="EMBL/GenBank/DDBJ databases">
        <title>WGS assembly of Gossypium darwinii.</title>
        <authorList>
            <person name="Chen Z.J."/>
            <person name="Sreedasyam A."/>
            <person name="Ando A."/>
            <person name="Song Q."/>
            <person name="De L."/>
            <person name="Hulse-Kemp A."/>
            <person name="Ding M."/>
            <person name="Ye W."/>
            <person name="Kirkbride R."/>
            <person name="Jenkins J."/>
            <person name="Plott C."/>
            <person name="Lovell J."/>
            <person name="Lin Y.-M."/>
            <person name="Vaughn R."/>
            <person name="Liu B."/>
            <person name="Li W."/>
            <person name="Simpson S."/>
            <person name="Scheffler B."/>
            <person name="Saski C."/>
            <person name="Grover C."/>
            <person name="Hu G."/>
            <person name="Conover J."/>
            <person name="Carlson J."/>
            <person name="Shu S."/>
            <person name="Boston L."/>
            <person name="Williams M."/>
            <person name="Peterson D."/>
            <person name="Mcgee K."/>
            <person name="Jones D."/>
            <person name="Wendel J."/>
            <person name="Stelly D."/>
            <person name="Grimwood J."/>
            <person name="Schmutz J."/>
        </authorList>
    </citation>
    <scope>NUCLEOTIDE SEQUENCE [LARGE SCALE GENOMIC DNA]</scope>
    <source>
        <strain evidence="2">1808015.09</strain>
    </source>
</reference>
<evidence type="ECO:0000256" key="1">
    <source>
        <dbReference type="SAM" id="MobiDB-lite"/>
    </source>
</evidence>
<accession>A0A5D2HFC6</accession>
<proteinExistence type="predicted"/>
<protein>
    <submittedName>
        <fullName evidence="2">Uncharacterized protein</fullName>
    </submittedName>
</protein>
<feature type="region of interest" description="Disordered" evidence="1">
    <location>
        <begin position="1"/>
        <end position="43"/>
    </location>
</feature>
<name>A0A5D2HFC6_GOSDA</name>
<evidence type="ECO:0000313" key="3">
    <source>
        <dbReference type="Proteomes" id="UP000323506"/>
    </source>
</evidence>